<organism evidence="5 6">
    <name type="scientific">Actinomadura craniellae</name>
    <dbReference type="NCBI Taxonomy" id="2231787"/>
    <lineage>
        <taxon>Bacteria</taxon>
        <taxon>Bacillati</taxon>
        <taxon>Actinomycetota</taxon>
        <taxon>Actinomycetes</taxon>
        <taxon>Streptosporangiales</taxon>
        <taxon>Thermomonosporaceae</taxon>
        <taxon>Actinomadura</taxon>
    </lineage>
</organism>
<accession>A0A365H6V4</accession>
<gene>
    <name evidence="5" type="ORF">DPM19_13910</name>
</gene>
<dbReference type="PANTHER" id="PTHR33392">
    <property type="entry name" value="POLYISOPRENYL-TEICHOIC ACID--PEPTIDOGLYCAN TEICHOIC ACID TRANSFERASE TAGU"/>
    <property type="match status" value="1"/>
</dbReference>
<feature type="region of interest" description="Disordered" evidence="2">
    <location>
        <begin position="1"/>
        <end position="23"/>
    </location>
</feature>
<dbReference type="RefSeq" id="WP_111867184.1">
    <property type="nucleotide sequence ID" value="NZ_QLYX01000005.1"/>
</dbReference>
<dbReference type="InterPro" id="IPR050922">
    <property type="entry name" value="LytR/CpsA/Psr_CW_biosynth"/>
</dbReference>
<dbReference type="InterPro" id="IPR004474">
    <property type="entry name" value="LytR_CpsA_psr"/>
</dbReference>
<dbReference type="AlphaFoldDB" id="A0A365H6V4"/>
<comment type="caution">
    <text evidence="5">The sequence shown here is derived from an EMBL/GenBank/DDBJ whole genome shotgun (WGS) entry which is preliminary data.</text>
</comment>
<reference evidence="5 6" key="1">
    <citation type="submission" date="2018-06" db="EMBL/GenBank/DDBJ databases">
        <title>Actinomadura craniellae sp. nov. isolated from marine sponge Craniella sp.</title>
        <authorList>
            <person name="Li L."/>
            <person name="Xu Q.H."/>
            <person name="Lin H.W."/>
            <person name="Lu Y.H."/>
        </authorList>
    </citation>
    <scope>NUCLEOTIDE SEQUENCE [LARGE SCALE GENOMIC DNA]</scope>
    <source>
        <strain evidence="5 6">LHW63021</strain>
    </source>
</reference>
<feature type="compositionally biased region" description="Basic and acidic residues" evidence="2">
    <location>
        <begin position="1"/>
        <end position="18"/>
    </location>
</feature>
<comment type="similarity">
    <text evidence="1">Belongs to the LytR/CpsA/Psr (LCP) family.</text>
</comment>
<dbReference type="Pfam" id="PF03816">
    <property type="entry name" value="LytR_cpsA_psr"/>
    <property type="match status" value="1"/>
</dbReference>
<dbReference type="EMBL" id="QLYX01000005">
    <property type="protein sequence ID" value="RAY14817.1"/>
    <property type="molecule type" value="Genomic_DNA"/>
</dbReference>
<dbReference type="NCBIfam" id="TIGR00350">
    <property type="entry name" value="lytR_cpsA_psr"/>
    <property type="match status" value="1"/>
</dbReference>
<evidence type="ECO:0000259" key="4">
    <source>
        <dbReference type="Pfam" id="PF03816"/>
    </source>
</evidence>
<dbReference type="Gene3D" id="3.40.630.190">
    <property type="entry name" value="LCP protein"/>
    <property type="match status" value="1"/>
</dbReference>
<sequence>MDDLRMLRDLGRDLEHEPPPTLARQRSRLLAGRRRRPRRRAALVGLVAVLTAALLAAPVLLLRAERSSQEPLTERTQRPGTALNILIIGSDRRRGDPVGARADTIVLLHLPAGRKPVTAVSIPRDSAVRIGPCKPGAATRTDRIGAALAEGGPGCVRKAVETAAKVKIDHHAVVDFAGLKRMVDALGGVEITLPRAMADRQSGLSVPAGRQILDGDQALAYIRARREVGDGSDLDRIRRQQQFMKALARRAGERLSSPDWLAAFLRMAAGAVDSDLGFREMHALARSPGRAGLNDLVLATVPVAPDRTDPNRVVWHPARADRLFAPFRH</sequence>
<protein>
    <recommendedName>
        <fullName evidence="4">Cell envelope-related transcriptional attenuator domain-containing protein</fullName>
    </recommendedName>
</protein>
<name>A0A365H6V4_9ACTN</name>
<keyword evidence="3" id="KW-0472">Membrane</keyword>
<keyword evidence="6" id="KW-1185">Reference proteome</keyword>
<feature type="domain" description="Cell envelope-related transcriptional attenuator" evidence="4">
    <location>
        <begin position="101"/>
        <end position="251"/>
    </location>
</feature>
<dbReference type="Proteomes" id="UP000251891">
    <property type="component" value="Unassembled WGS sequence"/>
</dbReference>
<proteinExistence type="inferred from homology"/>
<feature type="transmembrane region" description="Helical" evidence="3">
    <location>
        <begin position="41"/>
        <end position="62"/>
    </location>
</feature>
<evidence type="ECO:0000313" key="6">
    <source>
        <dbReference type="Proteomes" id="UP000251891"/>
    </source>
</evidence>
<evidence type="ECO:0000313" key="5">
    <source>
        <dbReference type="EMBL" id="RAY14817.1"/>
    </source>
</evidence>
<keyword evidence="3" id="KW-1133">Transmembrane helix</keyword>
<dbReference type="PANTHER" id="PTHR33392:SF6">
    <property type="entry name" value="POLYISOPRENYL-TEICHOIC ACID--PEPTIDOGLYCAN TEICHOIC ACID TRANSFERASE TAGU"/>
    <property type="match status" value="1"/>
</dbReference>
<dbReference type="OrthoDB" id="3759589at2"/>
<evidence type="ECO:0000256" key="3">
    <source>
        <dbReference type="SAM" id="Phobius"/>
    </source>
</evidence>
<evidence type="ECO:0000256" key="2">
    <source>
        <dbReference type="SAM" id="MobiDB-lite"/>
    </source>
</evidence>
<evidence type="ECO:0000256" key="1">
    <source>
        <dbReference type="ARBA" id="ARBA00006068"/>
    </source>
</evidence>
<keyword evidence="3" id="KW-0812">Transmembrane</keyword>